<dbReference type="EMBL" id="ML992666">
    <property type="protein sequence ID" value="KAF2215342.1"/>
    <property type="molecule type" value="Genomic_DNA"/>
</dbReference>
<evidence type="ECO:0008006" key="4">
    <source>
        <dbReference type="Google" id="ProtNLM"/>
    </source>
</evidence>
<reference evidence="2" key="1">
    <citation type="journal article" date="2020" name="Stud. Mycol.">
        <title>101 Dothideomycetes genomes: a test case for predicting lifestyles and emergence of pathogens.</title>
        <authorList>
            <person name="Haridas S."/>
            <person name="Albert R."/>
            <person name="Binder M."/>
            <person name="Bloem J."/>
            <person name="Labutti K."/>
            <person name="Salamov A."/>
            <person name="Andreopoulos B."/>
            <person name="Baker S."/>
            <person name="Barry K."/>
            <person name="Bills G."/>
            <person name="Bluhm B."/>
            <person name="Cannon C."/>
            <person name="Castanera R."/>
            <person name="Culley D."/>
            <person name="Daum C."/>
            <person name="Ezra D."/>
            <person name="Gonzalez J."/>
            <person name="Henrissat B."/>
            <person name="Kuo A."/>
            <person name="Liang C."/>
            <person name="Lipzen A."/>
            <person name="Lutzoni F."/>
            <person name="Magnuson J."/>
            <person name="Mondo S."/>
            <person name="Nolan M."/>
            <person name="Ohm R."/>
            <person name="Pangilinan J."/>
            <person name="Park H.-J."/>
            <person name="Ramirez L."/>
            <person name="Alfaro M."/>
            <person name="Sun H."/>
            <person name="Tritt A."/>
            <person name="Yoshinaga Y."/>
            <person name="Zwiers L.-H."/>
            <person name="Turgeon B."/>
            <person name="Goodwin S."/>
            <person name="Spatafora J."/>
            <person name="Crous P."/>
            <person name="Grigoriev I."/>
        </authorList>
    </citation>
    <scope>NUCLEOTIDE SEQUENCE</scope>
    <source>
        <strain evidence="2">SCOH1-5</strain>
    </source>
</reference>
<feature type="region of interest" description="Disordered" evidence="1">
    <location>
        <begin position="194"/>
        <end position="219"/>
    </location>
</feature>
<feature type="compositionally biased region" description="Low complexity" evidence="1">
    <location>
        <begin position="199"/>
        <end position="217"/>
    </location>
</feature>
<proteinExistence type="predicted"/>
<name>A0A6A6FPF3_9PEZI</name>
<dbReference type="PANTHER" id="PTHR28180:SF2">
    <property type="entry name" value="PEROXISOMAL PROTEIN 2"/>
    <property type="match status" value="1"/>
</dbReference>
<accession>A0A6A6FPF3</accession>
<evidence type="ECO:0000313" key="2">
    <source>
        <dbReference type="EMBL" id="KAF2215342.1"/>
    </source>
</evidence>
<dbReference type="Gene3D" id="1.20.1290.10">
    <property type="entry name" value="AhpD-like"/>
    <property type="match status" value="1"/>
</dbReference>
<organism evidence="2 3">
    <name type="scientific">Cercospora zeae-maydis SCOH1-5</name>
    <dbReference type="NCBI Taxonomy" id="717836"/>
    <lineage>
        <taxon>Eukaryota</taxon>
        <taxon>Fungi</taxon>
        <taxon>Dikarya</taxon>
        <taxon>Ascomycota</taxon>
        <taxon>Pezizomycotina</taxon>
        <taxon>Dothideomycetes</taxon>
        <taxon>Dothideomycetidae</taxon>
        <taxon>Mycosphaerellales</taxon>
        <taxon>Mycosphaerellaceae</taxon>
        <taxon>Cercospora</taxon>
    </lineage>
</organism>
<dbReference type="InterPro" id="IPR052999">
    <property type="entry name" value="PTS1_Protein"/>
</dbReference>
<dbReference type="OrthoDB" id="5392202at2759"/>
<dbReference type="InterPro" id="IPR029032">
    <property type="entry name" value="AhpD-like"/>
</dbReference>
<protein>
    <recommendedName>
        <fullName evidence="4">Dol-P-Man:Man(5)GlcNAc(2)-PP-Dol alpha-1,3-mannosyltransferase</fullName>
    </recommendedName>
</protein>
<evidence type="ECO:0000256" key="1">
    <source>
        <dbReference type="SAM" id="MobiDB-lite"/>
    </source>
</evidence>
<sequence>MSKLSEPLKQFINASHAKPNTIPAPKNIVSVYERIASEATINKVGLPAWLCASTAATMTMNSPESLLELYRLASTTTTSSSSTAPTNQALYTAELMREVALKCIGFNGVPRTINCLGAFHSGLPTSIQTALASRPPRRNLTKANIEPTLARGEALWESIYRPFGAKLTQKLKQSHPDLPVHIIEAEYGCLFSDPPSAPPSSSSSSSSSSSATAAADPNRPDVGRVLTSVVAVACLRAQSGVGPQVVSHVFGLRKAFEDGSAEAEDVVPGGKWLASNEGSLWLLQQVDRIVEAIGEGRGTTFAPGFEKPVKAKL</sequence>
<keyword evidence="3" id="KW-1185">Reference proteome</keyword>
<dbReference type="AlphaFoldDB" id="A0A6A6FPF3"/>
<evidence type="ECO:0000313" key="3">
    <source>
        <dbReference type="Proteomes" id="UP000799539"/>
    </source>
</evidence>
<gene>
    <name evidence="2" type="ORF">CERZMDRAFT_35415</name>
</gene>
<dbReference type="PANTHER" id="PTHR28180">
    <property type="entry name" value="CONSERVED MITOCHONDRIAL PROTEIN-RELATED"/>
    <property type="match status" value="1"/>
</dbReference>
<dbReference type="Proteomes" id="UP000799539">
    <property type="component" value="Unassembled WGS sequence"/>
</dbReference>